<accession>A0ACC3AJJ4</accession>
<comment type="caution">
    <text evidence="1">The sequence shown here is derived from an EMBL/GenBank/DDBJ whole genome shotgun (WGS) entry which is preliminary data.</text>
</comment>
<sequence>MARDLCFLLAKDLSGPVASTVRGISEEEWLWHIVQHMRGVRHKQDYSPATHTRLWDPVGYAVRKIALNDNYQPLTESETCMYQELLVDALHGNLESVKAKFGLVKALRDPYLNPVQPVAAMGALKGHLPIVEFALDRGATKDREFCLAVQQGANTNPEMQAYYEKDKVWYLMGIELPTDRSPKGNGATSLKSIRALVPLLDRVLVQRIKAETKTAGGIFLPESSVEKLNEAKVLAVGPGGLDKDGKRIAMGVSEGDRVIIPQFGGSPIKVGEEEYTLYRDSEILAKIRESA</sequence>
<name>A0ACC3AJJ4_9EURO</name>
<protein>
    <submittedName>
        <fullName evidence="1">Mitochondrial heat shock protein Hsp10</fullName>
    </submittedName>
</protein>
<dbReference type="EMBL" id="JAPDRQ010000007">
    <property type="protein sequence ID" value="KAJ9663642.1"/>
    <property type="molecule type" value="Genomic_DNA"/>
</dbReference>
<organism evidence="1 2">
    <name type="scientific">Neophaeococcomyces mojaviensis</name>
    <dbReference type="NCBI Taxonomy" id="3383035"/>
    <lineage>
        <taxon>Eukaryota</taxon>
        <taxon>Fungi</taxon>
        <taxon>Dikarya</taxon>
        <taxon>Ascomycota</taxon>
        <taxon>Pezizomycotina</taxon>
        <taxon>Eurotiomycetes</taxon>
        <taxon>Chaetothyriomycetidae</taxon>
        <taxon>Chaetothyriales</taxon>
        <taxon>Chaetothyriales incertae sedis</taxon>
        <taxon>Neophaeococcomyces</taxon>
    </lineage>
</organism>
<evidence type="ECO:0000313" key="1">
    <source>
        <dbReference type="EMBL" id="KAJ9663642.1"/>
    </source>
</evidence>
<proteinExistence type="predicted"/>
<dbReference type="Proteomes" id="UP001172386">
    <property type="component" value="Unassembled WGS sequence"/>
</dbReference>
<gene>
    <name evidence="1" type="primary">hsp10</name>
    <name evidence="1" type="ORF">H2198_000654</name>
</gene>
<reference evidence="1" key="1">
    <citation type="submission" date="2022-10" db="EMBL/GenBank/DDBJ databases">
        <title>Culturing micro-colonial fungi from biological soil crusts in the Mojave desert and describing Neophaeococcomyces mojavensis, and introducing the new genera and species Taxawa tesnikishii.</title>
        <authorList>
            <person name="Kurbessoian T."/>
            <person name="Stajich J.E."/>
        </authorList>
    </citation>
    <scope>NUCLEOTIDE SEQUENCE</scope>
    <source>
        <strain evidence="1">JES_112</strain>
    </source>
</reference>
<evidence type="ECO:0000313" key="2">
    <source>
        <dbReference type="Proteomes" id="UP001172386"/>
    </source>
</evidence>
<keyword evidence="2" id="KW-1185">Reference proteome</keyword>
<keyword evidence="1" id="KW-0346">Stress response</keyword>